<organism evidence="2 3">
    <name type="scientific">Strongyloides venezuelensis</name>
    <name type="common">Threadworm</name>
    <dbReference type="NCBI Taxonomy" id="75913"/>
    <lineage>
        <taxon>Eukaryota</taxon>
        <taxon>Metazoa</taxon>
        <taxon>Ecdysozoa</taxon>
        <taxon>Nematoda</taxon>
        <taxon>Chromadorea</taxon>
        <taxon>Rhabditida</taxon>
        <taxon>Tylenchina</taxon>
        <taxon>Panagrolaimomorpha</taxon>
        <taxon>Strongyloidoidea</taxon>
        <taxon>Strongyloididae</taxon>
        <taxon>Strongyloides</taxon>
    </lineage>
</organism>
<dbReference type="InterPro" id="IPR004988">
    <property type="entry name" value="DUF273"/>
</dbReference>
<name>A0A0K0G5R3_STRVS</name>
<dbReference type="WBParaSite" id="SVE_2008500.1">
    <property type="protein sequence ID" value="SVE_2008500.1"/>
    <property type="gene ID" value="SVE_2008500"/>
</dbReference>
<keyword evidence="1" id="KW-0812">Transmembrane</keyword>
<reference evidence="2" key="1">
    <citation type="submission" date="2014-07" db="EMBL/GenBank/DDBJ databases">
        <authorList>
            <person name="Martin A.A"/>
            <person name="De Silva N."/>
        </authorList>
    </citation>
    <scope>NUCLEOTIDE SEQUENCE</scope>
</reference>
<evidence type="ECO:0000313" key="3">
    <source>
        <dbReference type="WBParaSite" id="SVE_2008500.1"/>
    </source>
</evidence>
<keyword evidence="1" id="KW-0472">Membrane</keyword>
<dbReference type="STRING" id="75913.A0A0K0G5R3"/>
<dbReference type="InterPro" id="IPR029044">
    <property type="entry name" value="Nucleotide-diphossugar_trans"/>
</dbReference>
<feature type="transmembrane region" description="Helical" evidence="1">
    <location>
        <begin position="45"/>
        <end position="68"/>
    </location>
</feature>
<feature type="transmembrane region" description="Helical" evidence="1">
    <location>
        <begin position="74"/>
        <end position="93"/>
    </location>
</feature>
<evidence type="ECO:0000256" key="1">
    <source>
        <dbReference type="SAM" id="Phobius"/>
    </source>
</evidence>
<dbReference type="Pfam" id="PF03314">
    <property type="entry name" value="DUF273"/>
    <property type="match status" value="1"/>
</dbReference>
<sequence length="255" mass="30166">MFNLLSLKFQKKLRFFIFICNCFGLIFLIWSLWITYVYDVERKNLALGCSFVALIIFMTTFNVIALLYKITTDFIGNLIALVLFSTIIIFLNLEHILILPKEKTSTLLNYYFSLLKTTDKIKAKEIAVVVVSLDDKLDGYIHAIRTMRCYCFYYGYTYVILNELTNQDLAKNCKQNDFMFRRYYVGVVNLLKKIENYLPRDNEEVLLYDRFYNDEIAAGSYIIKNNNYSRKFLNYFANYSFRVPRTNYGTDNIAL</sequence>
<accession>A0A0K0G5R3</accession>
<dbReference type="Gene3D" id="3.90.550.10">
    <property type="entry name" value="Spore Coat Polysaccharide Biosynthesis Protein SpsA, Chain A"/>
    <property type="match status" value="2"/>
</dbReference>
<protein>
    <submittedName>
        <fullName evidence="3">Inner membrane protein</fullName>
    </submittedName>
</protein>
<feature type="transmembrane region" description="Helical" evidence="1">
    <location>
        <begin position="15"/>
        <end position="38"/>
    </location>
</feature>
<dbReference type="AlphaFoldDB" id="A0A0K0G5R3"/>
<keyword evidence="2" id="KW-1185">Reference proteome</keyword>
<keyword evidence="1" id="KW-1133">Transmembrane helix</keyword>
<evidence type="ECO:0000313" key="2">
    <source>
        <dbReference type="Proteomes" id="UP000035680"/>
    </source>
</evidence>
<dbReference type="PANTHER" id="PTHR31562:SF9">
    <property type="entry name" value="GLYCOSYLTRANSFERASE FAMILY 8 PROTEIN"/>
    <property type="match status" value="1"/>
</dbReference>
<dbReference type="PANTHER" id="PTHR31562">
    <property type="entry name" value="PROTEIN CBG18972"/>
    <property type="match status" value="1"/>
</dbReference>
<dbReference type="Proteomes" id="UP000035680">
    <property type="component" value="Unassembled WGS sequence"/>
</dbReference>
<reference evidence="3" key="2">
    <citation type="submission" date="2015-08" db="UniProtKB">
        <authorList>
            <consortium name="WormBaseParasite"/>
        </authorList>
    </citation>
    <scope>IDENTIFICATION</scope>
</reference>
<proteinExistence type="predicted"/>